<gene>
    <name evidence="1" type="ORF">ACJMK2_005857</name>
</gene>
<keyword evidence="2" id="KW-1185">Reference proteome</keyword>
<dbReference type="EMBL" id="JBJQND010000010">
    <property type="protein sequence ID" value="KAL3864151.1"/>
    <property type="molecule type" value="Genomic_DNA"/>
</dbReference>
<dbReference type="Proteomes" id="UP001634394">
    <property type="component" value="Unassembled WGS sequence"/>
</dbReference>
<proteinExistence type="predicted"/>
<dbReference type="AlphaFoldDB" id="A0ABD3VRR6"/>
<name>A0ABD3VRR6_SINWO</name>
<evidence type="ECO:0000313" key="2">
    <source>
        <dbReference type="Proteomes" id="UP001634394"/>
    </source>
</evidence>
<sequence length="109" mass="12329">MIESRVDNVKSSFDSSDQTMYVSGQFECPMDGFDYGIIEGDCMEETIPKVSFNSNKDSACYYKRRINTFNLTLYNLGNSDSHSFIWNESVSGSNSCEIASCHLQIFESL</sequence>
<reference evidence="1 2" key="1">
    <citation type="submission" date="2024-11" db="EMBL/GenBank/DDBJ databases">
        <title>Chromosome-level genome assembly of the freshwater bivalve Anodonta woodiana.</title>
        <authorList>
            <person name="Chen X."/>
        </authorList>
    </citation>
    <scope>NUCLEOTIDE SEQUENCE [LARGE SCALE GENOMIC DNA]</scope>
    <source>
        <strain evidence="1">MN2024</strain>
        <tissue evidence="1">Gills</tissue>
    </source>
</reference>
<comment type="caution">
    <text evidence="1">The sequence shown here is derived from an EMBL/GenBank/DDBJ whole genome shotgun (WGS) entry which is preliminary data.</text>
</comment>
<accession>A0ABD3VRR6</accession>
<evidence type="ECO:0000313" key="1">
    <source>
        <dbReference type="EMBL" id="KAL3864151.1"/>
    </source>
</evidence>
<protein>
    <submittedName>
        <fullName evidence="1">Uncharacterized protein</fullName>
    </submittedName>
</protein>
<organism evidence="1 2">
    <name type="scientific">Sinanodonta woodiana</name>
    <name type="common">Chinese pond mussel</name>
    <name type="synonym">Anodonta woodiana</name>
    <dbReference type="NCBI Taxonomy" id="1069815"/>
    <lineage>
        <taxon>Eukaryota</taxon>
        <taxon>Metazoa</taxon>
        <taxon>Spiralia</taxon>
        <taxon>Lophotrochozoa</taxon>
        <taxon>Mollusca</taxon>
        <taxon>Bivalvia</taxon>
        <taxon>Autobranchia</taxon>
        <taxon>Heteroconchia</taxon>
        <taxon>Palaeoheterodonta</taxon>
        <taxon>Unionida</taxon>
        <taxon>Unionoidea</taxon>
        <taxon>Unionidae</taxon>
        <taxon>Unioninae</taxon>
        <taxon>Sinanodonta</taxon>
    </lineage>
</organism>